<dbReference type="AlphaFoldDB" id="A0A1B9I1C2"/>
<dbReference type="PANTHER" id="PTHR28533">
    <property type="entry name" value="PROTEIN PBN1"/>
    <property type="match status" value="1"/>
</dbReference>
<accession>A0A1B9I1C2</accession>
<dbReference type="STRING" id="1296096.A0A1B9I1C2"/>
<reference evidence="12" key="1">
    <citation type="submission" date="2013-07" db="EMBL/GenBank/DDBJ databases">
        <title>The Genome Sequence of Cryptococcus pinus CBS10737.</title>
        <authorList>
            <consortium name="The Broad Institute Genome Sequencing Platform"/>
            <person name="Cuomo C."/>
            <person name="Litvintseva A."/>
            <person name="Chen Y."/>
            <person name="Heitman J."/>
            <person name="Sun S."/>
            <person name="Springer D."/>
            <person name="Dromer F."/>
            <person name="Young S.K."/>
            <person name="Zeng Q."/>
            <person name="Gargeya S."/>
            <person name="Fitzgerald M."/>
            <person name="Abouelleil A."/>
            <person name="Alvarado L."/>
            <person name="Berlin A.M."/>
            <person name="Chapman S.B."/>
            <person name="Dewar J."/>
            <person name="Goldberg J."/>
            <person name="Griggs A."/>
            <person name="Gujja S."/>
            <person name="Hansen M."/>
            <person name="Howarth C."/>
            <person name="Imamovic A."/>
            <person name="Larimer J."/>
            <person name="McCowan C."/>
            <person name="Murphy C."/>
            <person name="Pearson M."/>
            <person name="Priest M."/>
            <person name="Roberts A."/>
            <person name="Saif S."/>
            <person name="Shea T."/>
            <person name="Sykes S."/>
            <person name="Wortman J."/>
            <person name="Nusbaum C."/>
            <person name="Birren B."/>
        </authorList>
    </citation>
    <scope>NUCLEOTIDE SEQUENCE [LARGE SCALE GENOMIC DNA]</scope>
    <source>
        <strain evidence="12">CBS 10737</strain>
    </source>
</reference>
<comment type="subcellular location">
    <subcellularLocation>
        <location evidence="11">Endoplasmic reticulum membrane</location>
        <topology evidence="11">Single-pass membrane protein</topology>
    </subcellularLocation>
    <subcellularLocation>
        <location evidence="1">Endoplasmic reticulum membrane</location>
        <topology evidence="1">Single-pass type III membrane protein</topology>
    </subcellularLocation>
</comment>
<keyword evidence="5 11" id="KW-0337">GPI-anchor biosynthesis</keyword>
<keyword evidence="7 11" id="KW-0256">Endoplasmic reticulum</keyword>
<evidence type="ECO:0000256" key="1">
    <source>
        <dbReference type="ARBA" id="ARBA00004643"/>
    </source>
</evidence>
<dbReference type="InterPro" id="IPR042322">
    <property type="entry name" value="Pbn1"/>
</dbReference>
<evidence type="ECO:0000256" key="8">
    <source>
        <dbReference type="ARBA" id="ARBA00022989"/>
    </source>
</evidence>
<keyword evidence="6" id="KW-0812">Transmembrane</keyword>
<dbReference type="UniPathway" id="UPA00196"/>
<evidence type="ECO:0000313" key="12">
    <source>
        <dbReference type="EMBL" id="OCF49340.1"/>
    </source>
</evidence>
<evidence type="ECO:0000256" key="10">
    <source>
        <dbReference type="ARBA" id="ARBA00023180"/>
    </source>
</evidence>
<dbReference type="Pfam" id="PF08320">
    <property type="entry name" value="PIG-X"/>
    <property type="match status" value="1"/>
</dbReference>
<name>A0A1B9I1C2_9TREE</name>
<evidence type="ECO:0000256" key="9">
    <source>
        <dbReference type="ARBA" id="ARBA00023136"/>
    </source>
</evidence>
<reference evidence="12" key="3">
    <citation type="submission" date="2016-07" db="EMBL/GenBank/DDBJ databases">
        <title>Evolution of pathogenesis and genome organization in the Tremellales.</title>
        <authorList>
            <person name="Cuomo C."/>
            <person name="Litvintseva A."/>
            <person name="Heitman J."/>
            <person name="Chen Y."/>
            <person name="Sun S."/>
            <person name="Springer D."/>
            <person name="Dromer F."/>
            <person name="Young S."/>
            <person name="Zeng Q."/>
            <person name="Chapman S."/>
            <person name="Gujja S."/>
            <person name="Saif S."/>
            <person name="Birren B."/>
        </authorList>
    </citation>
    <scope>NUCLEOTIDE SEQUENCE</scope>
    <source>
        <strain evidence="12">CBS 10737</strain>
    </source>
</reference>
<evidence type="ECO:0000256" key="6">
    <source>
        <dbReference type="ARBA" id="ARBA00022692"/>
    </source>
</evidence>
<comment type="pathway">
    <text evidence="2 11">Glycolipid biosynthesis; glycosylphosphatidylinositol-anchor biosynthesis.</text>
</comment>
<gene>
    <name evidence="12" type="ORF">I206_05031</name>
    <name evidence="13" type="ORF">I206_106207</name>
</gene>
<dbReference type="EMBL" id="CP144526">
    <property type="protein sequence ID" value="WWC72245.1"/>
    <property type="molecule type" value="Genomic_DNA"/>
</dbReference>
<evidence type="ECO:0000256" key="2">
    <source>
        <dbReference type="ARBA" id="ARBA00004687"/>
    </source>
</evidence>
<proteinExistence type="inferred from homology"/>
<evidence type="ECO:0000256" key="5">
    <source>
        <dbReference type="ARBA" id="ARBA00022502"/>
    </source>
</evidence>
<comment type="similarity">
    <text evidence="3 11">Belongs to the PIGX family.</text>
</comment>
<dbReference type="SMART" id="SM00780">
    <property type="entry name" value="PIG-X"/>
    <property type="match status" value="1"/>
</dbReference>
<dbReference type="OrthoDB" id="5546453at2759"/>
<evidence type="ECO:0000313" key="14">
    <source>
        <dbReference type="Proteomes" id="UP000094020"/>
    </source>
</evidence>
<dbReference type="EMBL" id="KI894012">
    <property type="protein sequence ID" value="OCF49340.1"/>
    <property type="molecule type" value="Genomic_DNA"/>
</dbReference>
<reference evidence="13" key="4">
    <citation type="submission" date="2024-02" db="EMBL/GenBank/DDBJ databases">
        <title>Comparative genomics of Cryptococcus and Kwoniella reveals pathogenesis evolution and contrasting modes of karyotype evolution via chromosome fusion or intercentromeric recombination.</title>
        <authorList>
            <person name="Coelho M.A."/>
            <person name="David-Palma M."/>
            <person name="Shea T."/>
            <person name="Bowers K."/>
            <person name="McGinley-Smith S."/>
            <person name="Mohammad A.W."/>
            <person name="Gnirke A."/>
            <person name="Yurkov A.M."/>
            <person name="Nowrousian M."/>
            <person name="Sun S."/>
            <person name="Cuomo C.A."/>
            <person name="Heitman J."/>
        </authorList>
    </citation>
    <scope>NUCLEOTIDE SEQUENCE</scope>
    <source>
        <strain evidence="13">CBS 10737</strain>
    </source>
</reference>
<comment type="function">
    <text evidence="11">Required for proper folding and/or the stability of a subset of proteins in the endoplasmic reticulum. Component of glycosylphosphatidylinositol-mannosyltransferase 1 which transfers the first of the 4 mannoses in the GPI-anchor precursors during GPI-anchor biosynthesis. Probably acts by stabilizing the mannosyltransferase GPI14.</text>
</comment>
<dbReference type="Proteomes" id="UP000094020">
    <property type="component" value="Chromosome 8"/>
</dbReference>
<dbReference type="PANTHER" id="PTHR28533:SF1">
    <property type="entry name" value="PROTEIN PBN1"/>
    <property type="match status" value="1"/>
</dbReference>
<keyword evidence="14" id="KW-1185">Reference proteome</keyword>
<dbReference type="GO" id="GO:1990529">
    <property type="term" value="C:glycosylphosphatidylinositol-mannosyltransferase I complex"/>
    <property type="evidence" value="ECO:0007669"/>
    <property type="project" value="TreeGrafter"/>
</dbReference>
<dbReference type="RefSeq" id="XP_019010559.1">
    <property type="nucleotide sequence ID" value="XM_019156757.1"/>
</dbReference>
<dbReference type="GO" id="GO:0006506">
    <property type="term" value="P:GPI anchor biosynthetic process"/>
    <property type="evidence" value="ECO:0007669"/>
    <property type="project" value="UniProtKB-UniPathway"/>
</dbReference>
<sequence>MSLSSLNVDLSISTPSLHPTITLHLKTPSTSILPDPCNLQAKLSIRLPDEIFLDPDELSDKFAGSAVTSYSLFNSKTQGKVKVDIERPAISNITEHTILNLNIKVSEKKFENLRIEIPLHVRYLNPTEDGKTIIKFPSTEGKIKGRWYCTEISDSLPFIDPTPVNIIIPTGQHSHQPFVELITPLVIWAGWGWLIYKIIRLRNRSKSLKEKDF</sequence>
<evidence type="ECO:0000313" key="13">
    <source>
        <dbReference type="EMBL" id="WWC72245.1"/>
    </source>
</evidence>
<protein>
    <recommendedName>
        <fullName evidence="4 11">Protein PBN1</fullName>
    </recommendedName>
</protein>
<organism evidence="12">
    <name type="scientific">Kwoniella pini CBS 10737</name>
    <dbReference type="NCBI Taxonomy" id="1296096"/>
    <lineage>
        <taxon>Eukaryota</taxon>
        <taxon>Fungi</taxon>
        <taxon>Dikarya</taxon>
        <taxon>Basidiomycota</taxon>
        <taxon>Agaricomycotina</taxon>
        <taxon>Tremellomycetes</taxon>
        <taxon>Tremellales</taxon>
        <taxon>Cryptococcaceae</taxon>
        <taxon>Kwoniella</taxon>
    </lineage>
</organism>
<keyword evidence="10" id="KW-0325">Glycoprotein</keyword>
<dbReference type="InterPro" id="IPR013233">
    <property type="entry name" value="PIG-X/PBN1"/>
</dbReference>
<dbReference type="GO" id="GO:0005789">
    <property type="term" value="C:endoplasmic reticulum membrane"/>
    <property type="evidence" value="ECO:0007669"/>
    <property type="project" value="UniProtKB-SubCell"/>
</dbReference>
<keyword evidence="8" id="KW-1133">Transmembrane helix</keyword>
<keyword evidence="9" id="KW-0472">Membrane</keyword>
<evidence type="ECO:0000256" key="7">
    <source>
        <dbReference type="ARBA" id="ARBA00022824"/>
    </source>
</evidence>
<dbReference type="GO" id="GO:0000030">
    <property type="term" value="F:mannosyltransferase activity"/>
    <property type="evidence" value="ECO:0007669"/>
    <property type="project" value="TreeGrafter"/>
</dbReference>
<reference evidence="13" key="2">
    <citation type="submission" date="2013-07" db="EMBL/GenBank/DDBJ databases">
        <authorList>
            <consortium name="The Broad Institute Genome Sequencing Platform"/>
            <person name="Cuomo C."/>
            <person name="Litvintseva A."/>
            <person name="Chen Y."/>
            <person name="Heitman J."/>
            <person name="Sun S."/>
            <person name="Springer D."/>
            <person name="Dromer F."/>
            <person name="Young S.K."/>
            <person name="Zeng Q."/>
            <person name="Gargeya S."/>
            <person name="Fitzgerald M."/>
            <person name="Abouelleil A."/>
            <person name="Alvarado L."/>
            <person name="Berlin A.M."/>
            <person name="Chapman S.B."/>
            <person name="Dewar J."/>
            <person name="Goldberg J."/>
            <person name="Griggs A."/>
            <person name="Gujja S."/>
            <person name="Hansen M."/>
            <person name="Howarth C."/>
            <person name="Imamovic A."/>
            <person name="Larimer J."/>
            <person name="McCowan C."/>
            <person name="Murphy C."/>
            <person name="Pearson M."/>
            <person name="Priest M."/>
            <person name="Roberts A."/>
            <person name="Saif S."/>
            <person name="Shea T."/>
            <person name="Sykes S."/>
            <person name="Wortman J."/>
            <person name="Nusbaum C."/>
            <person name="Birren B."/>
        </authorList>
    </citation>
    <scope>NUCLEOTIDE SEQUENCE</scope>
    <source>
        <strain evidence="13">CBS 10737</strain>
    </source>
</reference>
<dbReference type="GeneID" id="30173400"/>
<dbReference type="KEGG" id="kpin:30173400"/>
<evidence type="ECO:0000256" key="11">
    <source>
        <dbReference type="RuleBase" id="RU366056"/>
    </source>
</evidence>
<evidence type="ECO:0000256" key="4">
    <source>
        <dbReference type="ARBA" id="ARBA00020410"/>
    </source>
</evidence>
<evidence type="ECO:0000256" key="3">
    <source>
        <dbReference type="ARBA" id="ARBA00010345"/>
    </source>
</evidence>